<dbReference type="InterPro" id="IPR053197">
    <property type="entry name" value="F-box_SCFL_complex_component"/>
</dbReference>
<proteinExistence type="predicted"/>
<organism evidence="2 3">
    <name type="scientific">Stephania yunnanensis</name>
    <dbReference type="NCBI Taxonomy" id="152371"/>
    <lineage>
        <taxon>Eukaryota</taxon>
        <taxon>Viridiplantae</taxon>
        <taxon>Streptophyta</taxon>
        <taxon>Embryophyta</taxon>
        <taxon>Tracheophyta</taxon>
        <taxon>Spermatophyta</taxon>
        <taxon>Magnoliopsida</taxon>
        <taxon>Ranunculales</taxon>
        <taxon>Menispermaceae</taxon>
        <taxon>Menispermoideae</taxon>
        <taxon>Cissampelideae</taxon>
        <taxon>Stephania</taxon>
    </lineage>
</organism>
<dbReference type="AlphaFoldDB" id="A0AAP0NVD7"/>
<dbReference type="Proteomes" id="UP001420932">
    <property type="component" value="Unassembled WGS sequence"/>
</dbReference>
<protein>
    <recommendedName>
        <fullName evidence="4">FBD domain-containing protein</fullName>
    </recommendedName>
</protein>
<dbReference type="PANTHER" id="PTHR34223">
    <property type="entry name" value="OS11G0201299 PROTEIN"/>
    <property type="match status" value="1"/>
</dbReference>
<evidence type="ECO:0008006" key="4">
    <source>
        <dbReference type="Google" id="ProtNLM"/>
    </source>
</evidence>
<keyword evidence="1" id="KW-0472">Membrane</keyword>
<accession>A0AAP0NVD7</accession>
<feature type="transmembrane region" description="Helical" evidence="1">
    <location>
        <begin position="57"/>
        <end position="79"/>
    </location>
</feature>
<keyword evidence="1" id="KW-1133">Transmembrane helix</keyword>
<evidence type="ECO:0000313" key="2">
    <source>
        <dbReference type="EMBL" id="KAK9121222.1"/>
    </source>
</evidence>
<comment type="caution">
    <text evidence="2">The sequence shown here is derived from an EMBL/GenBank/DDBJ whole genome shotgun (WGS) entry which is preliminary data.</text>
</comment>
<evidence type="ECO:0000313" key="3">
    <source>
        <dbReference type="Proteomes" id="UP001420932"/>
    </source>
</evidence>
<keyword evidence="3" id="KW-1185">Reference proteome</keyword>
<feature type="transmembrane region" description="Helical" evidence="1">
    <location>
        <begin position="12"/>
        <end position="33"/>
    </location>
</feature>
<sequence length="413" mass="45463">MSSNSVQQSPLLGWLNSVVLTFIASSTVLHLGFGPPPPCLFFTALGPSSISRPVVQFARLAEIVSMVLWFYVELVVFLLDHSGVKNGIRVFAPKSLSFTYRNHHAQCIHLEDVSYVVQASISLEFDWDVNHIVCGQRVSNSLEGLLNVKVLTLSSATVVLLSAASGLLGRLPTFPKLVQLYVSIVLGKHHFRALTCFVHNSPNLEFLSVNIPHRQQRWFDKECFKTENAPYECTFRQLKIVKINGFIGDEDELAFVKTRVGTSRGAQFYASFTTGTKLRTYTTKSFLQGLGVPQQLFLSLATFRTYTRSVELLQFQIEGVFSSAATSTRAALPAGGRNGRAGRVEAGYCRAVVVQAHLEAEEDRVVVALELGEVEKLGCIAVDGGDEVRAQAAEVGDIRSGRDEECVKWGDDV</sequence>
<reference evidence="2 3" key="1">
    <citation type="submission" date="2024-01" db="EMBL/GenBank/DDBJ databases">
        <title>Genome assemblies of Stephania.</title>
        <authorList>
            <person name="Yang L."/>
        </authorList>
    </citation>
    <scope>NUCLEOTIDE SEQUENCE [LARGE SCALE GENOMIC DNA]</scope>
    <source>
        <strain evidence="2">YNDBR</strain>
        <tissue evidence="2">Leaf</tissue>
    </source>
</reference>
<keyword evidence="1" id="KW-0812">Transmembrane</keyword>
<dbReference type="EMBL" id="JBBNAF010000008">
    <property type="protein sequence ID" value="KAK9121222.1"/>
    <property type="molecule type" value="Genomic_DNA"/>
</dbReference>
<gene>
    <name evidence="2" type="ORF">Syun_018839</name>
</gene>
<evidence type="ECO:0000256" key="1">
    <source>
        <dbReference type="SAM" id="Phobius"/>
    </source>
</evidence>
<name>A0AAP0NVD7_9MAGN</name>
<dbReference type="PANTHER" id="PTHR34223:SF51">
    <property type="entry name" value="OS06G0556300 PROTEIN"/>
    <property type="match status" value="1"/>
</dbReference>